<evidence type="ECO:0008006" key="4">
    <source>
        <dbReference type="Google" id="ProtNLM"/>
    </source>
</evidence>
<feature type="signal peptide" evidence="1">
    <location>
        <begin position="1"/>
        <end position="21"/>
    </location>
</feature>
<dbReference type="Proteomes" id="UP000192422">
    <property type="component" value="Chromosome"/>
</dbReference>
<evidence type="ECO:0000313" key="3">
    <source>
        <dbReference type="Proteomes" id="UP000192422"/>
    </source>
</evidence>
<organism evidence="2 3">
    <name type="scientific">Thioclava electrotropha</name>
    <dbReference type="NCBI Taxonomy" id="1549850"/>
    <lineage>
        <taxon>Bacteria</taxon>
        <taxon>Pseudomonadati</taxon>
        <taxon>Pseudomonadota</taxon>
        <taxon>Alphaproteobacteria</taxon>
        <taxon>Rhodobacterales</taxon>
        <taxon>Paracoccaceae</taxon>
        <taxon>Thioclava</taxon>
    </lineage>
</organism>
<protein>
    <recommendedName>
        <fullName evidence="4">DUF1236 domain-containing protein</fullName>
    </recommendedName>
</protein>
<accession>A0ABX6YUF9</accession>
<feature type="chain" id="PRO_5047545645" description="DUF1236 domain-containing protein" evidence="1">
    <location>
        <begin position="22"/>
        <end position="146"/>
    </location>
</feature>
<evidence type="ECO:0000313" key="2">
    <source>
        <dbReference type="EMBL" id="QPZ90840.1"/>
    </source>
</evidence>
<dbReference type="EMBL" id="CP053562">
    <property type="protein sequence ID" value="QPZ90840.1"/>
    <property type="molecule type" value="Genomic_DNA"/>
</dbReference>
<gene>
    <name evidence="2" type="ORF">AKL02_007910</name>
</gene>
<name>A0ABX6YUF9_9RHOB</name>
<dbReference type="RefSeq" id="WP_083075254.1">
    <property type="nucleotide sequence ID" value="NZ_CP053562.1"/>
</dbReference>
<reference evidence="2 3" key="1">
    <citation type="submission" date="2020-05" db="EMBL/GenBank/DDBJ databases">
        <title>Thioclava electrotropha strain Elox9 finished genome.</title>
        <authorList>
            <person name="Rowe A.R."/>
            <person name="Wilbanks E.G."/>
        </authorList>
    </citation>
    <scope>NUCLEOTIDE SEQUENCE [LARGE SCALE GENOMIC DNA]</scope>
    <source>
        <strain evidence="2 3">Elox9</strain>
    </source>
</reference>
<keyword evidence="1" id="KW-0732">Signal</keyword>
<proteinExistence type="predicted"/>
<sequence length="146" mass="15947">MRIVTRPLALIALTCALPALASAEGSAQGVQVMRGGKIDMGNATAETKTAAKAAPECKTLTTGDTFCKVATTNGTARWVLQGQMEPEFSVGDDFPVYQHSMILNLRRYDLPIVTGAWRYYRVRGVIYKVGAEDHKVMEVIGRTARR</sequence>
<evidence type="ECO:0000256" key="1">
    <source>
        <dbReference type="SAM" id="SignalP"/>
    </source>
</evidence>
<keyword evidence="3" id="KW-1185">Reference proteome</keyword>